<keyword evidence="1" id="KW-0812">Transmembrane</keyword>
<dbReference type="AlphaFoldDB" id="A0A0R1X774"/>
<dbReference type="InterPro" id="IPR041401">
    <property type="entry name" value="TseB-like_dom"/>
</dbReference>
<evidence type="ECO:0000313" key="5">
    <source>
        <dbReference type="Proteomes" id="UP000050949"/>
    </source>
</evidence>
<comment type="caution">
    <text evidence="4">The sequence shown here is derived from an EMBL/GenBank/DDBJ whole genome shotgun (WGS) entry which is preliminary data.</text>
</comment>
<evidence type="ECO:0000313" key="4">
    <source>
        <dbReference type="EMBL" id="KRM26122.1"/>
    </source>
</evidence>
<keyword evidence="1" id="KW-1133">Transmembrane helix</keyword>
<dbReference type="InterPro" id="IPR046350">
    <property type="entry name" value="Cystatin_sf"/>
</dbReference>
<dbReference type="GeneID" id="78509115"/>
<dbReference type="Gene3D" id="3.10.450.40">
    <property type="match status" value="2"/>
</dbReference>
<feature type="transmembrane region" description="Helical" evidence="1">
    <location>
        <begin position="9"/>
        <end position="28"/>
    </location>
</feature>
<proteinExistence type="predicted"/>
<dbReference type="OrthoDB" id="2242521at2"/>
<dbReference type="Pfam" id="PF17881">
    <property type="entry name" value="TseB"/>
    <property type="match status" value="1"/>
</dbReference>
<evidence type="ECO:0000259" key="3">
    <source>
        <dbReference type="Pfam" id="PF17881"/>
    </source>
</evidence>
<dbReference type="RefSeq" id="WP_027828265.1">
    <property type="nucleotide sequence ID" value="NZ_AUEH01000016.1"/>
</dbReference>
<dbReference type="PATRIC" id="fig|1122147.4.peg.200"/>
<dbReference type="EMBL" id="AZFW01000084">
    <property type="protein sequence ID" value="KRM26122.1"/>
    <property type="molecule type" value="Genomic_DNA"/>
</dbReference>
<sequence>MRSSWQKWAYWGTMLIIVATILSIYFVATAPRRNAENQARAVAERVAGVTEPQVFYLFNRNETDYTIGGKQKSGRRVFVIINAKSGKTRTLAASGGLSASAATAQARAANNQAPATKVALGLYKGTPAWEVTLRQRNGSYRYVLLNFKTGETVKAS</sequence>
<dbReference type="InterPro" id="IPR025711">
    <property type="entry name" value="PepSY"/>
</dbReference>
<feature type="domain" description="Cell wall elongation regulator TseB-like" evidence="3">
    <location>
        <begin position="38"/>
        <end position="82"/>
    </location>
</feature>
<feature type="domain" description="PepSY" evidence="2">
    <location>
        <begin position="97"/>
        <end position="154"/>
    </location>
</feature>
<name>A0A0R1X774_9LACO</name>
<evidence type="ECO:0000256" key="1">
    <source>
        <dbReference type="SAM" id="Phobius"/>
    </source>
</evidence>
<dbReference type="Proteomes" id="UP000050949">
    <property type="component" value="Unassembled WGS sequence"/>
</dbReference>
<dbReference type="SUPFAM" id="SSF54403">
    <property type="entry name" value="Cystatin/monellin"/>
    <property type="match status" value="2"/>
</dbReference>
<organism evidence="4 5">
    <name type="scientific">Schleiferilactobacillus harbinensis DSM 16991</name>
    <dbReference type="NCBI Taxonomy" id="1122147"/>
    <lineage>
        <taxon>Bacteria</taxon>
        <taxon>Bacillati</taxon>
        <taxon>Bacillota</taxon>
        <taxon>Bacilli</taxon>
        <taxon>Lactobacillales</taxon>
        <taxon>Lactobacillaceae</taxon>
        <taxon>Schleiferilactobacillus</taxon>
    </lineage>
</organism>
<keyword evidence="1" id="KW-0472">Membrane</keyword>
<dbReference type="Pfam" id="PF03413">
    <property type="entry name" value="PepSY"/>
    <property type="match status" value="1"/>
</dbReference>
<evidence type="ECO:0000259" key="2">
    <source>
        <dbReference type="Pfam" id="PF03413"/>
    </source>
</evidence>
<dbReference type="eggNOG" id="COG5353">
    <property type="taxonomic scope" value="Bacteria"/>
</dbReference>
<accession>A0A0R1X774</accession>
<gene>
    <name evidence="4" type="ORF">FC91_GL000190</name>
</gene>
<reference evidence="4 5" key="1">
    <citation type="journal article" date="2015" name="Genome Announc.">
        <title>Expanding the biotechnology potential of lactobacilli through comparative genomics of 213 strains and associated genera.</title>
        <authorList>
            <person name="Sun Z."/>
            <person name="Harris H.M."/>
            <person name="McCann A."/>
            <person name="Guo C."/>
            <person name="Argimon S."/>
            <person name="Zhang W."/>
            <person name="Yang X."/>
            <person name="Jeffery I.B."/>
            <person name="Cooney J.C."/>
            <person name="Kagawa T.F."/>
            <person name="Liu W."/>
            <person name="Song Y."/>
            <person name="Salvetti E."/>
            <person name="Wrobel A."/>
            <person name="Rasinkangas P."/>
            <person name="Parkhill J."/>
            <person name="Rea M.C."/>
            <person name="O'Sullivan O."/>
            <person name="Ritari J."/>
            <person name="Douillard F.P."/>
            <person name="Paul Ross R."/>
            <person name="Yang R."/>
            <person name="Briner A.E."/>
            <person name="Felis G.E."/>
            <person name="de Vos W.M."/>
            <person name="Barrangou R."/>
            <person name="Klaenhammer T.R."/>
            <person name="Caufield P.W."/>
            <person name="Cui Y."/>
            <person name="Zhang H."/>
            <person name="O'Toole P.W."/>
        </authorList>
    </citation>
    <scope>NUCLEOTIDE SEQUENCE [LARGE SCALE GENOMIC DNA]</scope>
    <source>
        <strain evidence="4 5">DSM 16991</strain>
    </source>
</reference>
<evidence type="ECO:0008006" key="6">
    <source>
        <dbReference type="Google" id="ProtNLM"/>
    </source>
</evidence>
<protein>
    <recommendedName>
        <fullName evidence="6">DUF5590 domain-containing protein</fullName>
    </recommendedName>
</protein>